<protein>
    <submittedName>
        <fullName evidence="2">Uncharacterized protein</fullName>
    </submittedName>
</protein>
<keyword evidence="3" id="KW-1185">Reference proteome</keyword>
<feature type="non-terminal residue" evidence="2">
    <location>
        <position position="139"/>
    </location>
</feature>
<reference evidence="2" key="1">
    <citation type="submission" date="2021-12" db="EMBL/GenBank/DDBJ databases">
        <authorList>
            <person name="Martin H S."/>
        </authorList>
    </citation>
    <scope>NUCLEOTIDE SEQUENCE</scope>
</reference>
<accession>A0A8J9YMM3</accession>
<feature type="region of interest" description="Disordered" evidence="1">
    <location>
        <begin position="22"/>
        <end position="43"/>
    </location>
</feature>
<dbReference type="Proteomes" id="UP000838878">
    <property type="component" value="Chromosome 9"/>
</dbReference>
<proteinExistence type="predicted"/>
<dbReference type="AlphaFoldDB" id="A0A8J9YMM3"/>
<dbReference type="EMBL" id="OV170229">
    <property type="protein sequence ID" value="CAH0731026.1"/>
    <property type="molecule type" value="Genomic_DNA"/>
</dbReference>
<dbReference type="OrthoDB" id="6939654at2759"/>
<sequence length="139" mass="15456">MPKYKKVVRQGRAKVAMMIAARRAKRTGRNSHEETPTTSKDSQQSYVDCTTLLPLLQLQKFRMFFHFRFCFWFRKFYNRTLNGSGEKASGAADATAGGTARAVAGAARGRMTRASSVQARVLPIITESLPRILGGRGAR</sequence>
<name>A0A8J9YMM3_9NEOP</name>
<evidence type="ECO:0000313" key="3">
    <source>
        <dbReference type="Proteomes" id="UP000838878"/>
    </source>
</evidence>
<evidence type="ECO:0000256" key="1">
    <source>
        <dbReference type="SAM" id="MobiDB-lite"/>
    </source>
</evidence>
<gene>
    <name evidence="2" type="ORF">BINO364_LOCUS15939</name>
</gene>
<organism evidence="2 3">
    <name type="scientific">Brenthis ino</name>
    <name type="common">lesser marbled fritillary</name>
    <dbReference type="NCBI Taxonomy" id="405034"/>
    <lineage>
        <taxon>Eukaryota</taxon>
        <taxon>Metazoa</taxon>
        <taxon>Ecdysozoa</taxon>
        <taxon>Arthropoda</taxon>
        <taxon>Hexapoda</taxon>
        <taxon>Insecta</taxon>
        <taxon>Pterygota</taxon>
        <taxon>Neoptera</taxon>
        <taxon>Endopterygota</taxon>
        <taxon>Lepidoptera</taxon>
        <taxon>Glossata</taxon>
        <taxon>Ditrysia</taxon>
        <taxon>Papilionoidea</taxon>
        <taxon>Nymphalidae</taxon>
        <taxon>Heliconiinae</taxon>
        <taxon>Argynnini</taxon>
        <taxon>Brenthis</taxon>
    </lineage>
</organism>
<evidence type="ECO:0000313" key="2">
    <source>
        <dbReference type="EMBL" id="CAH0731026.1"/>
    </source>
</evidence>